<protein>
    <submittedName>
        <fullName evidence="5">Agmatinase</fullName>
    </submittedName>
</protein>
<comment type="similarity">
    <text evidence="1">Belongs to the arginase family. Agmatinase subfamily.</text>
</comment>
<dbReference type="GO" id="GO:0046872">
    <property type="term" value="F:metal ion binding"/>
    <property type="evidence" value="ECO:0007669"/>
    <property type="project" value="UniProtKB-KW"/>
</dbReference>
<dbReference type="PANTHER" id="PTHR11358">
    <property type="entry name" value="ARGINASE/AGMATINASE"/>
    <property type="match status" value="1"/>
</dbReference>
<keyword evidence="3" id="KW-0378">Hydrolase</keyword>
<evidence type="ECO:0000313" key="5">
    <source>
        <dbReference type="EMBL" id="SDN26757.1"/>
    </source>
</evidence>
<dbReference type="PIRSF" id="PIRSF036979">
    <property type="entry name" value="Arginase"/>
    <property type="match status" value="1"/>
</dbReference>
<dbReference type="Pfam" id="PF00491">
    <property type="entry name" value="Arginase"/>
    <property type="match status" value="1"/>
</dbReference>
<evidence type="ECO:0000256" key="3">
    <source>
        <dbReference type="ARBA" id="ARBA00022801"/>
    </source>
</evidence>
<dbReference type="Proteomes" id="UP000199602">
    <property type="component" value="Unassembled WGS sequence"/>
</dbReference>
<evidence type="ECO:0000256" key="1">
    <source>
        <dbReference type="ARBA" id="ARBA00009227"/>
    </source>
</evidence>
<organism evidence="5 6">
    <name type="scientific">Desulfonauticus submarinus</name>
    <dbReference type="NCBI Taxonomy" id="206665"/>
    <lineage>
        <taxon>Bacteria</taxon>
        <taxon>Pseudomonadati</taxon>
        <taxon>Thermodesulfobacteriota</taxon>
        <taxon>Desulfovibrionia</taxon>
        <taxon>Desulfovibrionales</taxon>
        <taxon>Desulfonauticaceae</taxon>
        <taxon>Desulfonauticus</taxon>
    </lineage>
</organism>
<dbReference type="PANTHER" id="PTHR11358:SF26">
    <property type="entry name" value="GUANIDINO ACID HYDROLASE, MITOCHONDRIAL"/>
    <property type="match status" value="1"/>
</dbReference>
<name>A0A1H0A060_9BACT</name>
<feature type="binding site" evidence="4">
    <location>
        <position position="218"/>
    </location>
    <ligand>
        <name>Mn(2+)</name>
        <dbReference type="ChEBI" id="CHEBI:29035"/>
        <label>1</label>
    </ligand>
</feature>
<feature type="binding site" evidence="4">
    <location>
        <position position="108"/>
    </location>
    <ligand>
        <name>Mn(2+)</name>
        <dbReference type="ChEBI" id="CHEBI:29035"/>
        <label>1</label>
    </ligand>
</feature>
<dbReference type="SUPFAM" id="SSF52768">
    <property type="entry name" value="Arginase/deacetylase"/>
    <property type="match status" value="1"/>
</dbReference>
<dbReference type="AlphaFoldDB" id="A0A1H0A060"/>
<gene>
    <name evidence="5" type="ORF">SAMN04488516_101230</name>
</gene>
<accession>A0A1H0A060</accession>
<dbReference type="InterPro" id="IPR023696">
    <property type="entry name" value="Ureohydrolase_dom_sf"/>
</dbReference>
<dbReference type="GO" id="GO:0008783">
    <property type="term" value="F:agmatinase activity"/>
    <property type="evidence" value="ECO:0007669"/>
    <property type="project" value="TreeGrafter"/>
</dbReference>
<reference evidence="5 6" key="1">
    <citation type="submission" date="2016-10" db="EMBL/GenBank/DDBJ databases">
        <authorList>
            <person name="de Groot N.N."/>
        </authorList>
    </citation>
    <scope>NUCLEOTIDE SEQUENCE [LARGE SCALE GENOMIC DNA]</scope>
    <source>
        <strain evidence="5 6">DSM 15269</strain>
    </source>
</reference>
<keyword evidence="2 4" id="KW-0479">Metal-binding</keyword>
<feature type="binding site" evidence="4">
    <location>
        <position position="131"/>
    </location>
    <ligand>
        <name>Mn(2+)</name>
        <dbReference type="ChEBI" id="CHEBI:29035"/>
        <label>1</label>
    </ligand>
</feature>
<dbReference type="InterPro" id="IPR005925">
    <property type="entry name" value="Agmatinase-rel"/>
</dbReference>
<evidence type="ECO:0000313" key="6">
    <source>
        <dbReference type="Proteomes" id="UP000199602"/>
    </source>
</evidence>
<dbReference type="CDD" id="cd11593">
    <property type="entry name" value="Agmatinase-like_2"/>
    <property type="match status" value="1"/>
</dbReference>
<feature type="binding site" evidence="4">
    <location>
        <position position="216"/>
    </location>
    <ligand>
        <name>Mn(2+)</name>
        <dbReference type="ChEBI" id="CHEBI:29035"/>
        <label>1</label>
    </ligand>
</feature>
<dbReference type="Gene3D" id="3.40.800.10">
    <property type="entry name" value="Ureohydrolase domain"/>
    <property type="match status" value="1"/>
</dbReference>
<dbReference type="RefSeq" id="WP_092062100.1">
    <property type="nucleotide sequence ID" value="NZ_FNIN01000001.1"/>
</dbReference>
<dbReference type="NCBIfam" id="TIGR01230">
    <property type="entry name" value="agmatinase"/>
    <property type="match status" value="1"/>
</dbReference>
<proteinExistence type="inferred from homology"/>
<keyword evidence="6" id="KW-1185">Reference proteome</keyword>
<keyword evidence="4" id="KW-0464">Manganese</keyword>
<feature type="binding site" evidence="4">
    <location>
        <position position="135"/>
    </location>
    <ligand>
        <name>Mn(2+)</name>
        <dbReference type="ChEBI" id="CHEBI:29035"/>
        <label>1</label>
    </ligand>
</feature>
<evidence type="ECO:0000256" key="4">
    <source>
        <dbReference type="PIRSR" id="PIRSR036979-1"/>
    </source>
</evidence>
<dbReference type="OrthoDB" id="9789727at2"/>
<evidence type="ECO:0000256" key="2">
    <source>
        <dbReference type="ARBA" id="ARBA00022723"/>
    </source>
</evidence>
<dbReference type="PROSITE" id="PS51409">
    <property type="entry name" value="ARGINASE_2"/>
    <property type="match status" value="1"/>
</dbReference>
<dbReference type="EMBL" id="FNIN01000001">
    <property type="protein sequence ID" value="SDN26757.1"/>
    <property type="molecule type" value="Genomic_DNA"/>
</dbReference>
<dbReference type="InterPro" id="IPR006035">
    <property type="entry name" value="Ureohydrolase"/>
</dbReference>
<dbReference type="GO" id="GO:0033389">
    <property type="term" value="P:putrescine biosynthetic process from arginine, via agmatine"/>
    <property type="evidence" value="ECO:0007669"/>
    <property type="project" value="TreeGrafter"/>
</dbReference>
<comment type="cofactor">
    <cofactor evidence="4">
        <name>Mn(2+)</name>
        <dbReference type="ChEBI" id="CHEBI:29035"/>
    </cofactor>
    <text evidence="4">Binds 2 manganese ions per subunit.</text>
</comment>
<dbReference type="STRING" id="206665.SAMN04488516_101230"/>
<sequence length="293" mass="33749">MNTFFDFTSQIDNKNKKKIFVLPCPYEGTVSYGTGTRFGPKAIMEASIQIETFDPELNISLEDYCYFKVLPEPKRNINSVSEYLKNIENILQQFDPKQEFFIALGGEHSITLPFIKFYSQFYKNLVVLQIDAHADLREEYEGSRYSHACVMKRCLEFNIDLIQVGIRSVCKEEASLIKQKKEQIHTFFAWNMKNPFETASFCKQIIGNRPLYITFDADGLDPSIMPGVGTPEPEGISYVWLKKFFFELFPVNFIGLDFCELAPVSSNVLSQSVAAKCIFKILTSYFYKCNKLL</sequence>
<feature type="binding site" evidence="4">
    <location>
        <position position="133"/>
    </location>
    <ligand>
        <name>Mn(2+)</name>
        <dbReference type="ChEBI" id="CHEBI:29035"/>
        <label>1</label>
    </ligand>
</feature>